<dbReference type="PROSITE" id="PS50943">
    <property type="entry name" value="HTH_CROC1"/>
    <property type="match status" value="1"/>
</dbReference>
<gene>
    <name evidence="2" type="ORF">AHMF7605_28840</name>
</gene>
<dbReference type="EMBL" id="PYFT01000002">
    <property type="protein sequence ID" value="PSR51918.1"/>
    <property type="molecule type" value="Genomic_DNA"/>
</dbReference>
<dbReference type="RefSeq" id="WP_106933739.1">
    <property type="nucleotide sequence ID" value="NZ_PYFT01000002.1"/>
</dbReference>
<dbReference type="Proteomes" id="UP000240357">
    <property type="component" value="Unassembled WGS sequence"/>
</dbReference>
<evidence type="ECO:0000313" key="3">
    <source>
        <dbReference type="Proteomes" id="UP000240357"/>
    </source>
</evidence>
<dbReference type="GO" id="GO:0003677">
    <property type="term" value="F:DNA binding"/>
    <property type="evidence" value="ECO:0007669"/>
    <property type="project" value="InterPro"/>
</dbReference>
<organism evidence="2 3">
    <name type="scientific">Adhaeribacter arboris</name>
    <dbReference type="NCBI Taxonomy" id="2072846"/>
    <lineage>
        <taxon>Bacteria</taxon>
        <taxon>Pseudomonadati</taxon>
        <taxon>Bacteroidota</taxon>
        <taxon>Cytophagia</taxon>
        <taxon>Cytophagales</taxon>
        <taxon>Hymenobacteraceae</taxon>
        <taxon>Adhaeribacter</taxon>
    </lineage>
</organism>
<dbReference type="Gene3D" id="1.10.260.40">
    <property type="entry name" value="lambda repressor-like DNA-binding domains"/>
    <property type="match status" value="1"/>
</dbReference>
<reference evidence="2 3" key="1">
    <citation type="submission" date="2018-03" db="EMBL/GenBank/DDBJ databases">
        <title>Adhaeribacter sp. HMF7605 Genome sequencing and assembly.</title>
        <authorList>
            <person name="Kang H."/>
            <person name="Kang J."/>
            <person name="Cha I."/>
            <person name="Kim H."/>
            <person name="Joh K."/>
        </authorList>
    </citation>
    <scope>NUCLEOTIDE SEQUENCE [LARGE SCALE GENOMIC DNA]</scope>
    <source>
        <strain evidence="2 3">HMF7605</strain>
    </source>
</reference>
<dbReference type="SUPFAM" id="SSF47413">
    <property type="entry name" value="lambda repressor-like DNA-binding domains"/>
    <property type="match status" value="1"/>
</dbReference>
<protein>
    <submittedName>
        <fullName evidence="2">XRE family transcriptional regulator</fullName>
    </submittedName>
</protein>
<accession>A0A2T2Y924</accession>
<proteinExistence type="predicted"/>
<dbReference type="CDD" id="cd00093">
    <property type="entry name" value="HTH_XRE"/>
    <property type="match status" value="1"/>
</dbReference>
<dbReference type="InterPro" id="IPR010982">
    <property type="entry name" value="Lambda_DNA-bd_dom_sf"/>
</dbReference>
<dbReference type="InterPro" id="IPR001387">
    <property type="entry name" value="Cro/C1-type_HTH"/>
</dbReference>
<sequence length="119" mass="13569">MKLNLHDLGERLQLLRKGLDLSQKDLAATLETHQNQISRLENGIGGTLELLVQLLNFYSDHFHISFIFSDEFEVIKRSEPLSHMSTFNSIAIERLKILQTDVNGQITDIIGIMEKEGSF</sequence>
<name>A0A2T2Y924_9BACT</name>
<evidence type="ECO:0000313" key="2">
    <source>
        <dbReference type="EMBL" id="PSR51918.1"/>
    </source>
</evidence>
<dbReference type="AlphaFoldDB" id="A0A2T2Y924"/>
<feature type="domain" description="HTH cro/C1-type" evidence="1">
    <location>
        <begin position="12"/>
        <end position="58"/>
    </location>
</feature>
<keyword evidence="3" id="KW-1185">Reference proteome</keyword>
<dbReference type="SMART" id="SM00530">
    <property type="entry name" value="HTH_XRE"/>
    <property type="match status" value="1"/>
</dbReference>
<dbReference type="OrthoDB" id="5446846at2"/>
<comment type="caution">
    <text evidence="2">The sequence shown here is derived from an EMBL/GenBank/DDBJ whole genome shotgun (WGS) entry which is preliminary data.</text>
</comment>
<dbReference type="Pfam" id="PF01381">
    <property type="entry name" value="HTH_3"/>
    <property type="match status" value="1"/>
</dbReference>
<evidence type="ECO:0000259" key="1">
    <source>
        <dbReference type="PROSITE" id="PS50943"/>
    </source>
</evidence>